<keyword evidence="2" id="KW-1185">Reference proteome</keyword>
<dbReference type="Proteomes" id="UP000243459">
    <property type="component" value="Chromosome 10"/>
</dbReference>
<accession>A0A5P1E3V1</accession>
<dbReference type="Gramene" id="ONK55716">
    <property type="protein sequence ID" value="ONK55716"/>
    <property type="gene ID" value="A4U43_C10F270"/>
</dbReference>
<evidence type="ECO:0000313" key="2">
    <source>
        <dbReference type="Proteomes" id="UP000243459"/>
    </source>
</evidence>
<proteinExistence type="predicted"/>
<reference evidence="2" key="1">
    <citation type="journal article" date="2017" name="Nat. Commun.">
        <title>The asparagus genome sheds light on the origin and evolution of a young Y chromosome.</title>
        <authorList>
            <person name="Harkess A."/>
            <person name="Zhou J."/>
            <person name="Xu C."/>
            <person name="Bowers J.E."/>
            <person name="Van der Hulst R."/>
            <person name="Ayyampalayam S."/>
            <person name="Mercati F."/>
            <person name="Riccardi P."/>
            <person name="McKain M.R."/>
            <person name="Kakrana A."/>
            <person name="Tang H."/>
            <person name="Ray J."/>
            <person name="Groenendijk J."/>
            <person name="Arikit S."/>
            <person name="Mathioni S.M."/>
            <person name="Nakano M."/>
            <person name="Shan H."/>
            <person name="Telgmann-Rauber A."/>
            <person name="Kanno A."/>
            <person name="Yue Z."/>
            <person name="Chen H."/>
            <person name="Li W."/>
            <person name="Chen Y."/>
            <person name="Xu X."/>
            <person name="Zhang Y."/>
            <person name="Luo S."/>
            <person name="Chen H."/>
            <person name="Gao J."/>
            <person name="Mao Z."/>
            <person name="Pires J.C."/>
            <person name="Luo M."/>
            <person name="Kudrna D."/>
            <person name="Wing R.A."/>
            <person name="Meyers B.C."/>
            <person name="Yi K."/>
            <person name="Kong H."/>
            <person name="Lavrijsen P."/>
            <person name="Sunseri F."/>
            <person name="Falavigna A."/>
            <person name="Ye Y."/>
            <person name="Leebens-Mack J.H."/>
            <person name="Chen G."/>
        </authorList>
    </citation>
    <scope>NUCLEOTIDE SEQUENCE [LARGE SCALE GENOMIC DNA]</scope>
    <source>
        <strain evidence="2">cv. DH0086</strain>
    </source>
</reference>
<evidence type="ECO:0000313" key="1">
    <source>
        <dbReference type="EMBL" id="ONK55716.1"/>
    </source>
</evidence>
<gene>
    <name evidence="1" type="ORF">A4U43_C10F270</name>
</gene>
<protein>
    <submittedName>
        <fullName evidence="1">Uncharacterized protein</fullName>
    </submittedName>
</protein>
<name>A0A5P1E3V1_ASPOF</name>
<dbReference type="EMBL" id="CM007390">
    <property type="protein sequence ID" value="ONK55716.1"/>
    <property type="molecule type" value="Genomic_DNA"/>
</dbReference>
<organism evidence="1 2">
    <name type="scientific">Asparagus officinalis</name>
    <name type="common">Garden asparagus</name>
    <dbReference type="NCBI Taxonomy" id="4686"/>
    <lineage>
        <taxon>Eukaryota</taxon>
        <taxon>Viridiplantae</taxon>
        <taxon>Streptophyta</taxon>
        <taxon>Embryophyta</taxon>
        <taxon>Tracheophyta</taxon>
        <taxon>Spermatophyta</taxon>
        <taxon>Magnoliopsida</taxon>
        <taxon>Liliopsida</taxon>
        <taxon>Asparagales</taxon>
        <taxon>Asparagaceae</taxon>
        <taxon>Asparagoideae</taxon>
        <taxon>Asparagus</taxon>
    </lineage>
</organism>
<dbReference type="AlphaFoldDB" id="A0A5P1E3V1"/>
<sequence>MAGPAYNRSVAAEVRDRLGAWLSTYTAAGAIPRACRLWSLQLKANLRFVARGITSWFESKGGRGGVLEGDGTWDLTRRAAGRGYVVQLSAAVRARRFHTKLRPMRRPPNVLLTAYTPKKLHPKSPPPSFQPHFPAHLSGRDNRSCVGFQAPDRATPFAGVPPPSLCRLTSTAAPLPLRQSPLPYRSLLVSAVSARRRSRLPHGLPAPSSSRILPCVGPPLRLPPPAPVSPRLQLQLISSCRESRGPSRSAVAGRRGEFLGRARRRRERLKGCGWWLGRLRASSPVCGRPHRW</sequence>